<feature type="compositionally biased region" description="Polar residues" evidence="1">
    <location>
        <begin position="1"/>
        <end position="20"/>
    </location>
</feature>
<reference evidence="2" key="1">
    <citation type="submission" date="2023-02" db="EMBL/GenBank/DDBJ databases">
        <title>Genome of toxic invasive species Heracleum sosnowskyi carries increased number of genes despite the absence of recent whole-genome duplications.</title>
        <authorList>
            <person name="Schelkunov M."/>
            <person name="Shtratnikova V."/>
            <person name="Makarenko M."/>
            <person name="Klepikova A."/>
            <person name="Omelchenko D."/>
            <person name="Novikova G."/>
            <person name="Obukhova E."/>
            <person name="Bogdanov V."/>
            <person name="Penin A."/>
            <person name="Logacheva M."/>
        </authorList>
    </citation>
    <scope>NUCLEOTIDE SEQUENCE</scope>
    <source>
        <strain evidence="2">Hsosn_3</strain>
        <tissue evidence="2">Leaf</tissue>
    </source>
</reference>
<dbReference type="AlphaFoldDB" id="A0AAD8H403"/>
<evidence type="ECO:0000313" key="3">
    <source>
        <dbReference type="Proteomes" id="UP001237642"/>
    </source>
</evidence>
<organism evidence="2 3">
    <name type="scientific">Heracleum sosnowskyi</name>
    <dbReference type="NCBI Taxonomy" id="360622"/>
    <lineage>
        <taxon>Eukaryota</taxon>
        <taxon>Viridiplantae</taxon>
        <taxon>Streptophyta</taxon>
        <taxon>Embryophyta</taxon>
        <taxon>Tracheophyta</taxon>
        <taxon>Spermatophyta</taxon>
        <taxon>Magnoliopsida</taxon>
        <taxon>eudicotyledons</taxon>
        <taxon>Gunneridae</taxon>
        <taxon>Pentapetalae</taxon>
        <taxon>asterids</taxon>
        <taxon>campanulids</taxon>
        <taxon>Apiales</taxon>
        <taxon>Apiaceae</taxon>
        <taxon>Apioideae</taxon>
        <taxon>apioid superclade</taxon>
        <taxon>Tordylieae</taxon>
        <taxon>Tordyliinae</taxon>
        <taxon>Heracleum</taxon>
    </lineage>
</organism>
<evidence type="ECO:0000313" key="2">
    <source>
        <dbReference type="EMBL" id="KAK1360652.1"/>
    </source>
</evidence>
<sequence>MASSDAQTQDAPNVTHSLTHAPNLHSGELLGGSGPMVIETEVSSPPIPTTGIISKLEQIDEVAKLKGILKSSTSVLGTKKKVDVEGFQLVENKNNKKKRRHSPSISLVGVLETKVRDYNDNACFRAVHNFWNWDANYQFNRKDRIWVGWNSQIWNVFVVYRFQLWKDIASLDTQQLPWSVLDDFNTIQDLSETSGVSEVRTNDMQVFKDFLVHNGLADVHSTGPHHTWCNKQINMPITRKLDRILGDPVWMLTQQNSDVLFMSWGLSDHCAAILNISDRGQGGKAQTCKMKLLSLQAHSGPINVQVKDIRDRLCSVQELILDGNAGTDLYLEEKALSNELWDVLEIEESIAHQ</sequence>
<reference evidence="2" key="2">
    <citation type="submission" date="2023-05" db="EMBL/GenBank/DDBJ databases">
        <authorList>
            <person name="Schelkunov M.I."/>
        </authorList>
    </citation>
    <scope>NUCLEOTIDE SEQUENCE</scope>
    <source>
        <strain evidence="2">Hsosn_3</strain>
        <tissue evidence="2">Leaf</tissue>
    </source>
</reference>
<dbReference type="SUPFAM" id="SSF56219">
    <property type="entry name" value="DNase I-like"/>
    <property type="match status" value="1"/>
</dbReference>
<gene>
    <name evidence="2" type="ORF">POM88_045126</name>
</gene>
<comment type="caution">
    <text evidence="2">The sequence shown here is derived from an EMBL/GenBank/DDBJ whole genome shotgun (WGS) entry which is preliminary data.</text>
</comment>
<name>A0AAD8H403_9APIA</name>
<dbReference type="Proteomes" id="UP001237642">
    <property type="component" value="Unassembled WGS sequence"/>
</dbReference>
<dbReference type="PANTHER" id="PTHR33710:SF64">
    <property type="entry name" value="ENDONUCLEASE_EXONUCLEASE_PHOSPHATASE DOMAIN-CONTAINING PROTEIN"/>
    <property type="match status" value="1"/>
</dbReference>
<protein>
    <submittedName>
        <fullName evidence="2">Uncharacterized protein</fullName>
    </submittedName>
</protein>
<proteinExistence type="predicted"/>
<keyword evidence="3" id="KW-1185">Reference proteome</keyword>
<accession>A0AAD8H403</accession>
<feature type="region of interest" description="Disordered" evidence="1">
    <location>
        <begin position="1"/>
        <end position="32"/>
    </location>
</feature>
<evidence type="ECO:0000256" key="1">
    <source>
        <dbReference type="SAM" id="MobiDB-lite"/>
    </source>
</evidence>
<dbReference type="InterPro" id="IPR036691">
    <property type="entry name" value="Endo/exonu/phosph_ase_sf"/>
</dbReference>
<dbReference type="PANTHER" id="PTHR33710">
    <property type="entry name" value="BNAC02G09200D PROTEIN"/>
    <property type="match status" value="1"/>
</dbReference>
<dbReference type="EMBL" id="JAUIZM010000010">
    <property type="protein sequence ID" value="KAK1360652.1"/>
    <property type="molecule type" value="Genomic_DNA"/>
</dbReference>